<keyword evidence="3" id="KW-1185">Reference proteome</keyword>
<proteinExistence type="predicted"/>
<reference evidence="2" key="3">
    <citation type="submission" date="2024-09" db="EMBL/GenBank/DDBJ databases">
        <authorList>
            <person name="Sun Q."/>
        </authorList>
    </citation>
    <scope>NUCLEOTIDE SEQUENCE</scope>
    <source>
        <strain evidence="2">NBRC 107106</strain>
    </source>
</reference>
<evidence type="ECO:0000313" key="2">
    <source>
        <dbReference type="EMBL" id="MFC7191959.1"/>
    </source>
</evidence>
<gene>
    <name evidence="1" type="ORF">ACFQL7_20290</name>
    <name evidence="2" type="ORF">ACFQL7_20630</name>
</gene>
<dbReference type="Gene3D" id="3.10.28.10">
    <property type="entry name" value="Homing endonucleases"/>
    <property type="match status" value="1"/>
</dbReference>
<dbReference type="EMBL" id="JBHTAX010000002">
    <property type="protein sequence ID" value="MFC7191959.1"/>
    <property type="molecule type" value="Genomic_DNA"/>
</dbReference>
<dbReference type="EMBL" id="JBHTAX010000001">
    <property type="protein sequence ID" value="MFC7191894.1"/>
    <property type="molecule type" value="Genomic_DNA"/>
</dbReference>
<protein>
    <recommendedName>
        <fullName evidence="4">Homing endonuclease LAGLIDADG domain-containing protein</fullName>
    </recommendedName>
</protein>
<accession>A0ABD5YVD1</accession>
<comment type="caution">
    <text evidence="2">The sequence shown here is derived from an EMBL/GenBank/DDBJ whole genome shotgun (WGS) entry which is preliminary data.</text>
</comment>
<dbReference type="RefSeq" id="WP_264822353.1">
    <property type="nucleotide sequence ID" value="NZ_CP110249.1"/>
</dbReference>
<dbReference type="GeneID" id="76201683"/>
<evidence type="ECO:0000313" key="3">
    <source>
        <dbReference type="Proteomes" id="UP001596417"/>
    </source>
</evidence>
<sequence>MISTDMRIPSGADVSFDEKPCEEWMYPYVGGAFDFSRGLRFTPVKSQSSKIGYYINSEIIFTSTKKVGIGVIDQFCEEYGVRTNFKVKEKAKGDTYELAIAKRKDIEEFLSVIHPFVVDDAEQVQIALEHILPGLERGDHQEKQSFVNLMYYIEKFRENEVPRRKVKYTRDYFVDEWDM</sequence>
<evidence type="ECO:0008006" key="4">
    <source>
        <dbReference type="Google" id="ProtNLM"/>
    </source>
</evidence>
<dbReference type="Proteomes" id="UP001596417">
    <property type="component" value="Unassembled WGS sequence"/>
</dbReference>
<reference evidence="3" key="2">
    <citation type="journal article" date="2019" name="Int. J. Syst. Evol. Microbiol.">
        <title>The Global Catalogue of Microorganisms (GCM) 10K type strain sequencing project: providing services to taxonomists for standard genome sequencing and annotation.</title>
        <authorList>
            <consortium name="The Broad Institute Genomics Platform"/>
            <consortium name="The Broad Institute Genome Sequencing Center for Infectious Disease"/>
            <person name="Wu L."/>
            <person name="Ma J."/>
        </authorList>
    </citation>
    <scope>NUCLEOTIDE SEQUENCE [LARGE SCALE GENOMIC DNA]</scope>
    <source>
        <strain evidence="3">RDMS1</strain>
    </source>
</reference>
<evidence type="ECO:0000313" key="1">
    <source>
        <dbReference type="EMBL" id="MFC7191894.1"/>
    </source>
</evidence>
<dbReference type="AlphaFoldDB" id="A0ABD5YVD1"/>
<organism evidence="2 3">
    <name type="scientific">Halocatena marina</name>
    <dbReference type="NCBI Taxonomy" id="2934937"/>
    <lineage>
        <taxon>Archaea</taxon>
        <taxon>Methanobacteriati</taxon>
        <taxon>Methanobacteriota</taxon>
        <taxon>Stenosarchaea group</taxon>
        <taxon>Halobacteria</taxon>
        <taxon>Halobacteriales</taxon>
        <taxon>Natronomonadaceae</taxon>
        <taxon>Halocatena</taxon>
    </lineage>
</organism>
<reference evidence="2" key="1">
    <citation type="journal article" date="2014" name="Int. J. Syst. Evol. Microbiol.">
        <title>Complete genome sequence of Corynebacterium casei LMG S-19264T (=DSM 44701T), isolated from a smear-ripened cheese.</title>
        <authorList>
            <consortium name="US DOE Joint Genome Institute (JGI-PGF)"/>
            <person name="Walter F."/>
            <person name="Albersmeier A."/>
            <person name="Kalinowski J."/>
            <person name="Ruckert C."/>
        </authorList>
    </citation>
    <scope>NUCLEOTIDE SEQUENCE [LARGE SCALE GENOMIC DNA]</scope>
    <source>
        <strain evidence="2">NBRC 107106</strain>
    </source>
</reference>
<dbReference type="InterPro" id="IPR027434">
    <property type="entry name" value="Homing_endonucl"/>
</dbReference>
<name>A0ABD5YVD1_9EURY</name>